<evidence type="ECO:0000256" key="2">
    <source>
        <dbReference type="ARBA" id="ARBA00022737"/>
    </source>
</evidence>
<feature type="repeat" description="WD" evidence="3">
    <location>
        <begin position="138"/>
        <end position="179"/>
    </location>
</feature>
<dbReference type="InterPro" id="IPR050505">
    <property type="entry name" value="WDR55/POC1"/>
</dbReference>
<dbReference type="InterPro" id="IPR011047">
    <property type="entry name" value="Quinoprotein_ADH-like_sf"/>
</dbReference>
<dbReference type="STRING" id="933852.A0A0C3AH91"/>
<organism evidence="4 5">
    <name type="scientific">Serendipita vermifera MAFF 305830</name>
    <dbReference type="NCBI Taxonomy" id="933852"/>
    <lineage>
        <taxon>Eukaryota</taxon>
        <taxon>Fungi</taxon>
        <taxon>Dikarya</taxon>
        <taxon>Basidiomycota</taxon>
        <taxon>Agaricomycotina</taxon>
        <taxon>Agaricomycetes</taxon>
        <taxon>Sebacinales</taxon>
        <taxon>Serendipitaceae</taxon>
        <taxon>Serendipita</taxon>
    </lineage>
</organism>
<dbReference type="InterPro" id="IPR019775">
    <property type="entry name" value="WD40_repeat_CS"/>
</dbReference>
<dbReference type="Gene3D" id="2.130.10.10">
    <property type="entry name" value="YVTN repeat-like/Quinoprotein amine dehydrogenase"/>
    <property type="match status" value="3"/>
</dbReference>
<dbReference type="AlphaFoldDB" id="A0A0C3AH91"/>
<keyword evidence="1 3" id="KW-0853">WD repeat</keyword>
<evidence type="ECO:0000256" key="3">
    <source>
        <dbReference type="PROSITE-ProRule" id="PRU00221"/>
    </source>
</evidence>
<dbReference type="PROSITE" id="PS00678">
    <property type="entry name" value="WD_REPEATS_1"/>
    <property type="match status" value="1"/>
</dbReference>
<reference evidence="4 5" key="1">
    <citation type="submission" date="2014-04" db="EMBL/GenBank/DDBJ databases">
        <authorList>
            <consortium name="DOE Joint Genome Institute"/>
            <person name="Kuo A."/>
            <person name="Zuccaro A."/>
            <person name="Kohler A."/>
            <person name="Nagy L.G."/>
            <person name="Floudas D."/>
            <person name="Copeland A."/>
            <person name="Barry K.W."/>
            <person name="Cichocki N."/>
            <person name="Veneault-Fourrey C."/>
            <person name="LaButti K."/>
            <person name="Lindquist E.A."/>
            <person name="Lipzen A."/>
            <person name="Lundell T."/>
            <person name="Morin E."/>
            <person name="Murat C."/>
            <person name="Sun H."/>
            <person name="Tunlid A."/>
            <person name="Henrissat B."/>
            <person name="Grigoriev I.V."/>
            <person name="Hibbett D.S."/>
            <person name="Martin F."/>
            <person name="Nordberg H.P."/>
            <person name="Cantor M.N."/>
            <person name="Hua S.X."/>
        </authorList>
    </citation>
    <scope>NUCLEOTIDE SEQUENCE [LARGE SCALE GENOMIC DNA]</scope>
    <source>
        <strain evidence="4 5">MAFF 305830</strain>
    </source>
</reference>
<feature type="repeat" description="WD" evidence="3">
    <location>
        <begin position="450"/>
        <end position="491"/>
    </location>
</feature>
<dbReference type="InterPro" id="IPR015943">
    <property type="entry name" value="WD40/YVTN_repeat-like_dom_sf"/>
</dbReference>
<dbReference type="SMART" id="SM00320">
    <property type="entry name" value="WD40"/>
    <property type="match status" value="6"/>
</dbReference>
<dbReference type="PANTHER" id="PTHR44019">
    <property type="entry name" value="WD REPEAT-CONTAINING PROTEIN 55"/>
    <property type="match status" value="1"/>
</dbReference>
<dbReference type="Pfam" id="PF00400">
    <property type="entry name" value="WD40"/>
    <property type="match status" value="3"/>
</dbReference>
<dbReference type="Proteomes" id="UP000054097">
    <property type="component" value="Unassembled WGS sequence"/>
</dbReference>
<feature type="repeat" description="WD" evidence="3">
    <location>
        <begin position="277"/>
        <end position="303"/>
    </location>
</feature>
<dbReference type="InterPro" id="IPR001680">
    <property type="entry name" value="WD40_rpt"/>
</dbReference>
<dbReference type="HOGENOM" id="CLU_470594_0_0_1"/>
<evidence type="ECO:0000313" key="5">
    <source>
        <dbReference type="Proteomes" id="UP000054097"/>
    </source>
</evidence>
<dbReference type="EMBL" id="KN824681">
    <property type="protein sequence ID" value="KIM19469.1"/>
    <property type="molecule type" value="Genomic_DNA"/>
</dbReference>
<reference evidence="5" key="2">
    <citation type="submission" date="2015-01" db="EMBL/GenBank/DDBJ databases">
        <title>Evolutionary Origins and Diversification of the Mycorrhizal Mutualists.</title>
        <authorList>
            <consortium name="DOE Joint Genome Institute"/>
            <consortium name="Mycorrhizal Genomics Consortium"/>
            <person name="Kohler A."/>
            <person name="Kuo A."/>
            <person name="Nagy L.G."/>
            <person name="Floudas D."/>
            <person name="Copeland A."/>
            <person name="Barry K.W."/>
            <person name="Cichocki N."/>
            <person name="Veneault-Fourrey C."/>
            <person name="LaButti K."/>
            <person name="Lindquist E.A."/>
            <person name="Lipzen A."/>
            <person name="Lundell T."/>
            <person name="Morin E."/>
            <person name="Murat C."/>
            <person name="Riley R."/>
            <person name="Ohm R."/>
            <person name="Sun H."/>
            <person name="Tunlid A."/>
            <person name="Henrissat B."/>
            <person name="Grigoriev I.V."/>
            <person name="Hibbett D.S."/>
            <person name="Martin F."/>
        </authorList>
    </citation>
    <scope>NUCLEOTIDE SEQUENCE [LARGE SCALE GENOMIC DNA]</scope>
    <source>
        <strain evidence="5">MAFF 305830</strain>
    </source>
</reference>
<evidence type="ECO:0000313" key="4">
    <source>
        <dbReference type="EMBL" id="KIM19469.1"/>
    </source>
</evidence>
<keyword evidence="5" id="KW-1185">Reference proteome</keyword>
<dbReference type="PROSITE" id="PS50082">
    <property type="entry name" value="WD_REPEATS_2"/>
    <property type="match status" value="3"/>
</dbReference>
<keyword evidence="2" id="KW-0677">Repeat</keyword>
<name>A0A0C3AH91_SERVB</name>
<accession>A0A0C3AH91</accession>
<evidence type="ECO:0000256" key="1">
    <source>
        <dbReference type="ARBA" id="ARBA00022574"/>
    </source>
</evidence>
<protein>
    <submittedName>
        <fullName evidence="4">Uncharacterized protein</fullName>
    </submittedName>
</protein>
<dbReference type="PANTHER" id="PTHR44019:SF8">
    <property type="entry name" value="POC1 CENTRIOLAR PROTEIN HOMOLOG"/>
    <property type="match status" value="1"/>
</dbReference>
<sequence length="580" mass="63501">MNWVSHVILETHNEKVREQVRKFFQESLLNWIELCADHKRLPGCIVRVGRLLDSMEKMRDLVTLPAAGEDIEICGDILSFLRSNQILIQGTPKHVYSSALMFTPRQSSVYRIYEPRYREKLPRMRIGYVEHAQRVITVSGHDINIVCVAISPTGSMFASVGYDRTIILWDTRSWSQLLTITVQVAEGRERCVGITFLPGSHEIVSLWADCIQKHSVETGDVIRIFELSLEVNNISTVAWPSNYKYLAYGAASGNIRLISMDAGDLVGEITAVPEGGITSLSVSPDGSKVASTGRDHSIKVWSLHPDHLSGPDSVCEHTSWVVQGAFLPSGPSLFAFIDGEALHILDMAEKKIVSSYPATAVESLTCSQDGQYISTTQANWGNWHEPSLRLRKLVPGSIGVDFAEVCLDGGSGDVFQSSLFSPDGKSIIAASQGTQIKVQSLDQVDPIEPAKGHVGPVLKLKFSSNRKLLVSASADESVCTWNVEKESLEADRIQVPSIGGSAFAVSSDGSVVACGNEESQIQFWSTKMKKIIGPTIPICNREEHQIVALSFSPNDDALAILGVGSRYDPSTETSEWTALL</sequence>
<feature type="non-terminal residue" evidence="4">
    <location>
        <position position="580"/>
    </location>
</feature>
<gene>
    <name evidence="4" type="ORF">M408DRAFT_13452</name>
</gene>
<dbReference type="PROSITE" id="PS50294">
    <property type="entry name" value="WD_REPEATS_REGION"/>
    <property type="match status" value="3"/>
</dbReference>
<dbReference type="SUPFAM" id="SSF50998">
    <property type="entry name" value="Quinoprotein alcohol dehydrogenase-like"/>
    <property type="match status" value="1"/>
</dbReference>
<proteinExistence type="predicted"/>